<name>A0AAN9KUG5_CANGL</name>
<reference evidence="1 2" key="1">
    <citation type="submission" date="2024-01" db="EMBL/GenBank/DDBJ databases">
        <title>The genomes of 5 underutilized Papilionoideae crops provide insights into root nodulation and disease resistanc.</title>
        <authorList>
            <person name="Jiang F."/>
        </authorList>
    </citation>
    <scope>NUCLEOTIDE SEQUENCE [LARGE SCALE GENOMIC DNA]</scope>
    <source>
        <strain evidence="1">LVBAO_FW01</strain>
        <tissue evidence="1">Leaves</tissue>
    </source>
</reference>
<keyword evidence="2" id="KW-1185">Reference proteome</keyword>
<proteinExistence type="predicted"/>
<gene>
    <name evidence="1" type="ORF">VNO77_27312</name>
</gene>
<protein>
    <submittedName>
        <fullName evidence="1">Uncharacterized protein</fullName>
    </submittedName>
</protein>
<dbReference type="AlphaFoldDB" id="A0AAN9KUG5"/>
<comment type="caution">
    <text evidence="1">The sequence shown here is derived from an EMBL/GenBank/DDBJ whole genome shotgun (WGS) entry which is preliminary data.</text>
</comment>
<accession>A0AAN9KUG5</accession>
<dbReference type="Proteomes" id="UP001367508">
    <property type="component" value="Unassembled WGS sequence"/>
</dbReference>
<evidence type="ECO:0000313" key="1">
    <source>
        <dbReference type="EMBL" id="KAK7323817.1"/>
    </source>
</evidence>
<dbReference type="EMBL" id="JAYMYQ010000006">
    <property type="protein sequence ID" value="KAK7323817.1"/>
    <property type="molecule type" value="Genomic_DNA"/>
</dbReference>
<evidence type="ECO:0000313" key="2">
    <source>
        <dbReference type="Proteomes" id="UP001367508"/>
    </source>
</evidence>
<sequence>MDSKWMRDTDLYNSLISVPLMQCNFVGFQLLFSIFSGTGSEPNYRAGGSKLVKASTSLLPSGSDSLIRGFQRIEEPRTGLLEAHSETLRSKSKIYEAEPFFLSLVFAKASLNVWLKPDQLYLRLIQNPVSLLNVASVFGYSLILSRGTYMCVGNTTSKALLMALPSQVSLWPLGATEHGFALEQECGTVLGPTRIMKDSAFKRMLSLSHSTAQGALQICFRLELAFAPKEFDTVPGFEEVPASLSFHRSTYSYLAKQGQLVVA</sequence>
<organism evidence="1 2">
    <name type="scientific">Canavalia gladiata</name>
    <name type="common">Sword bean</name>
    <name type="synonym">Dolichos gladiatus</name>
    <dbReference type="NCBI Taxonomy" id="3824"/>
    <lineage>
        <taxon>Eukaryota</taxon>
        <taxon>Viridiplantae</taxon>
        <taxon>Streptophyta</taxon>
        <taxon>Embryophyta</taxon>
        <taxon>Tracheophyta</taxon>
        <taxon>Spermatophyta</taxon>
        <taxon>Magnoliopsida</taxon>
        <taxon>eudicotyledons</taxon>
        <taxon>Gunneridae</taxon>
        <taxon>Pentapetalae</taxon>
        <taxon>rosids</taxon>
        <taxon>fabids</taxon>
        <taxon>Fabales</taxon>
        <taxon>Fabaceae</taxon>
        <taxon>Papilionoideae</taxon>
        <taxon>50 kb inversion clade</taxon>
        <taxon>NPAAA clade</taxon>
        <taxon>indigoferoid/millettioid clade</taxon>
        <taxon>Phaseoleae</taxon>
        <taxon>Canavalia</taxon>
    </lineage>
</organism>